<dbReference type="Pfam" id="PF00535">
    <property type="entry name" value="Glycos_transf_2"/>
    <property type="match status" value="2"/>
</dbReference>
<dbReference type="SUPFAM" id="SSF53448">
    <property type="entry name" value="Nucleotide-diphospho-sugar transferases"/>
    <property type="match status" value="2"/>
</dbReference>
<feature type="domain" description="Glycosyltransferase 2-like" evidence="2">
    <location>
        <begin position="13"/>
        <end position="109"/>
    </location>
</feature>
<dbReference type="Proteomes" id="UP000003505">
    <property type="component" value="Unassembled WGS sequence"/>
</dbReference>
<dbReference type="InterPro" id="IPR019734">
    <property type="entry name" value="TPR_rpt"/>
</dbReference>
<name>C9LY13_SELS3</name>
<dbReference type="OrthoDB" id="9815923at2"/>
<dbReference type="eggNOG" id="COG0463">
    <property type="taxonomic scope" value="Bacteria"/>
</dbReference>
<keyword evidence="6" id="KW-1185">Reference proteome</keyword>
<dbReference type="Gene3D" id="1.25.40.10">
    <property type="entry name" value="Tetratricopeptide repeat domain"/>
    <property type="match status" value="1"/>
</dbReference>
<protein>
    <submittedName>
        <fullName evidence="3">Glycosyl transferase family 2</fullName>
    </submittedName>
    <submittedName>
        <fullName evidence="4">Glycosyltransferase, group 2 family protein</fullName>
        <ecNumber evidence="4">2.4.-.-</ecNumber>
    </submittedName>
</protein>
<keyword evidence="4" id="KW-0808">Transferase</keyword>
<dbReference type="CDD" id="cd02511">
    <property type="entry name" value="Beta4Glucosyltransferase"/>
    <property type="match status" value="1"/>
</dbReference>
<evidence type="ECO:0000313" key="4">
    <source>
        <dbReference type="EMBL" id="EEX76207.1"/>
    </source>
</evidence>
<dbReference type="EC" id="2.4.-.-" evidence="4"/>
<evidence type="ECO:0000256" key="1">
    <source>
        <dbReference type="PROSITE-ProRule" id="PRU00339"/>
    </source>
</evidence>
<dbReference type="eggNOG" id="COG0457">
    <property type="taxonomic scope" value="Bacteria"/>
</dbReference>
<organism evidence="4 5">
    <name type="scientific">Selenomonas sputigena (strain ATCC 35185 / DSM 20758 / CCUG 44933 / VPI D19B-28)</name>
    <dbReference type="NCBI Taxonomy" id="546271"/>
    <lineage>
        <taxon>Bacteria</taxon>
        <taxon>Bacillati</taxon>
        <taxon>Bacillota</taxon>
        <taxon>Negativicutes</taxon>
        <taxon>Selenomonadales</taxon>
        <taxon>Selenomonadaceae</taxon>
        <taxon>Selenomonas</taxon>
    </lineage>
</organism>
<accession>C9LY13</accession>
<dbReference type="SUPFAM" id="SSF48452">
    <property type="entry name" value="TPR-like"/>
    <property type="match status" value="1"/>
</dbReference>
<gene>
    <name evidence="3" type="ordered locus">Selsp_0330</name>
    <name evidence="4" type="ORF">SELSPUOL_02372</name>
</gene>
<proteinExistence type="predicted"/>
<keyword evidence="4" id="KW-0328">Glycosyltransferase</keyword>
<dbReference type="PROSITE" id="PS50005">
    <property type="entry name" value="TPR"/>
    <property type="match status" value="1"/>
</dbReference>
<evidence type="ECO:0000313" key="3">
    <source>
        <dbReference type="EMBL" id="AEB99303.1"/>
    </source>
</evidence>
<dbReference type="InterPro" id="IPR011990">
    <property type="entry name" value="TPR-like_helical_dom_sf"/>
</dbReference>
<dbReference type="InterPro" id="IPR029044">
    <property type="entry name" value="Nucleotide-diphossugar_trans"/>
</dbReference>
<dbReference type="PANTHER" id="PTHR43630:SF2">
    <property type="entry name" value="GLYCOSYLTRANSFERASE"/>
    <property type="match status" value="1"/>
</dbReference>
<feature type="repeat" description="TPR" evidence="1">
    <location>
        <begin position="665"/>
        <end position="698"/>
    </location>
</feature>
<keyword evidence="1" id="KW-0802">TPR repeat</keyword>
<dbReference type="EMBL" id="ACKP02000050">
    <property type="protein sequence ID" value="EEX76207.1"/>
    <property type="molecule type" value="Genomic_DNA"/>
</dbReference>
<dbReference type="EMBL" id="CP002637">
    <property type="protein sequence ID" value="AEB99303.1"/>
    <property type="molecule type" value="Genomic_DNA"/>
</dbReference>
<dbReference type="STRING" id="546271.Selsp_0330"/>
<dbReference type="InterPro" id="IPR001173">
    <property type="entry name" value="Glyco_trans_2-like"/>
</dbReference>
<reference evidence="3 6" key="2">
    <citation type="submission" date="2011-04" db="EMBL/GenBank/DDBJ databases">
        <title>The complete genome of Selenomonas sputigena DSM 20758.</title>
        <authorList>
            <consortium name="US DOE Joint Genome Institute (JGI-PGF)"/>
            <person name="Lucas S."/>
            <person name="Copeland A."/>
            <person name="Lapidus A."/>
            <person name="Bruce D."/>
            <person name="Goodwin L."/>
            <person name="Pitluck S."/>
            <person name="Peters L."/>
            <person name="Kyrpides N."/>
            <person name="Mavromatis K."/>
            <person name="Ivanova N."/>
            <person name="Ovchinnikova G."/>
            <person name="Teshima H."/>
            <person name="Detter J.C."/>
            <person name="Tapia R."/>
            <person name="Han C."/>
            <person name="Land M."/>
            <person name="Hauser L."/>
            <person name="Markowitz V."/>
            <person name="Cheng J.-F."/>
            <person name="Hugenholtz P."/>
            <person name="Woyke T."/>
            <person name="Wu D."/>
            <person name="Gronow S."/>
            <person name="Wellnitz S."/>
            <person name="Schneider S."/>
            <person name="Klenk H.-P."/>
            <person name="Eisen J.A."/>
        </authorList>
    </citation>
    <scope>NUCLEOTIDE SEQUENCE [LARGE SCALE GENOMIC DNA]</scope>
    <source>
        <strain evidence="3">ATCC 35185</strain>
        <strain evidence="6">ATCC 35185 / DSM 20758 / VPI D19B-28</strain>
    </source>
</reference>
<evidence type="ECO:0000259" key="2">
    <source>
        <dbReference type="Pfam" id="PF00535"/>
    </source>
</evidence>
<dbReference type="HOGENOM" id="CLU_006196_0_0_9"/>
<dbReference type="Pfam" id="PF13181">
    <property type="entry name" value="TPR_8"/>
    <property type="match status" value="2"/>
</dbReference>
<dbReference type="AlphaFoldDB" id="C9LY13"/>
<evidence type="ECO:0000313" key="5">
    <source>
        <dbReference type="Proteomes" id="UP000003505"/>
    </source>
</evidence>
<dbReference type="PANTHER" id="PTHR43630">
    <property type="entry name" value="POLY-BETA-1,6-N-ACETYL-D-GLUCOSAMINE SYNTHASE"/>
    <property type="match status" value="1"/>
</dbReference>
<dbReference type="Proteomes" id="UP000011124">
    <property type="component" value="Chromosome"/>
</dbReference>
<dbReference type="Gene3D" id="3.90.550.10">
    <property type="entry name" value="Spore Coat Polysaccharide Biosynthesis Protein SpsA, Chain A"/>
    <property type="match status" value="2"/>
</dbReference>
<dbReference type="KEGG" id="ssg:Selsp_0330"/>
<reference evidence="4 5" key="1">
    <citation type="submission" date="2009-09" db="EMBL/GenBank/DDBJ databases">
        <authorList>
            <person name="Weinstock G."/>
            <person name="Sodergren E."/>
            <person name="Clifton S."/>
            <person name="Fulton L."/>
            <person name="Fulton B."/>
            <person name="Courtney L."/>
            <person name="Fronick C."/>
            <person name="Harrison M."/>
            <person name="Strong C."/>
            <person name="Farmer C."/>
            <person name="Delahaunty K."/>
            <person name="Markovic C."/>
            <person name="Hall O."/>
            <person name="Minx P."/>
            <person name="Tomlinson C."/>
            <person name="Mitreva M."/>
            <person name="Nelson J."/>
            <person name="Hou S."/>
            <person name="Wollam A."/>
            <person name="Pepin K.H."/>
            <person name="Johnson M."/>
            <person name="Bhonagiri V."/>
            <person name="Nash W.E."/>
            <person name="Warren W."/>
            <person name="Chinwalla A."/>
            <person name="Mardis E.R."/>
            <person name="Wilson R.K."/>
        </authorList>
    </citation>
    <scope>NUCLEOTIDE SEQUENCE [LARGE SCALE GENOMIC DNA]</scope>
    <source>
        <strain evidence="4">ATCC 35185</strain>
        <strain evidence="5">ATCC 35185 / DSM 20758 / VPI D19B-28</strain>
    </source>
</reference>
<feature type="domain" description="Glycosyltransferase 2-like" evidence="2">
    <location>
        <begin position="371"/>
        <end position="467"/>
    </location>
</feature>
<dbReference type="GO" id="GO:0016757">
    <property type="term" value="F:glycosyltransferase activity"/>
    <property type="evidence" value="ECO:0007669"/>
    <property type="project" value="UniProtKB-KW"/>
</dbReference>
<dbReference type="SMART" id="SM00028">
    <property type="entry name" value="TPR"/>
    <property type="match status" value="4"/>
</dbReference>
<evidence type="ECO:0000313" key="6">
    <source>
        <dbReference type="Proteomes" id="UP000011124"/>
    </source>
</evidence>
<sequence>MIKGNLYDMKISACYITKNESANIAASIESIAASVDEIIVYDTGSEDDTCRIAEALPKVKLFRGAWCDDFAVARNAALSHATGDWVVFLDADERFSEATRGNLCTVLEKAEGFDALAVKIVNLDVDGEKEERIDHTYVVRAFRRLPEIRYVGRIHEHIEREDGALRLGFISEESLVLLHTGYTASRAKGKAERNLRLLLQELEQTQSPEDLYRYLAEAYEGVGDEERALHYARLDIADGPRPVLFASRCYRMLLYTLPEGEERTRVLEKARRDFPRIPEFHAEYAEHLARQMKFPEAIATMEEALRAYAEHEEDGEAMEFDDAMLAVAKERAALWQKITEREKTLRISACAIVRDEAHDMPRWLQNTAVYSDERIVVDTGSKDDTKALAEAAGARVYDYMWRDDFAAAKNEALSHAAGDWVAFLDADEYFAEPQAVRPYLAALSVEQPEIEAVMLAIANLDEDDHFKEIQRFPTVRIFRRRADIAFAGRIHEAVGKKEGQLEIKLEKKHLLVCHLGYSAGRVRKKIERNFALLQADIEKNGEQPGHYRYLADCYVAFGDWKKALYYALSALDSSVTAIGSDSDMYRTALQAMRECRMTAEDMLALADRALEAFPELPDFYAEKGMILSSMGRLKDAADSFEQAFSRAAQEAESTWQASRFAADAPVAWRRLGEIYLALGETTKAKAALAASLRLHPFSEEALAAWQRLVGVPCGETLREFFPHTAEALRFLVRWAASAGEAKLAADAAADLAAIFGERLPESDCLAAWQAGDWQKMAGVATRLVADTMQDLFLTLLQLSEQKGKAHLPVQEMQPLLPALQEIVRCYAKEEPLTEELWESYWTFFPALAQRLPDEALLRYVRILSALSPEKKREAAAVLLAAEKWRASLELLAAVPADAAAADAAFWHDAGIAFYRLGDFACAHDSFSRARQMGSQEKDIDAYEAWMKEAEA</sequence>